<proteinExistence type="predicted"/>
<dbReference type="SUPFAM" id="SSF69318">
    <property type="entry name" value="Integrin alpha N-terminal domain"/>
    <property type="match status" value="2"/>
</dbReference>
<dbReference type="PROSITE" id="PS51257">
    <property type="entry name" value="PROKAR_LIPOPROTEIN"/>
    <property type="match status" value="1"/>
</dbReference>
<reference evidence="2 3" key="1">
    <citation type="submission" date="2023-04" db="EMBL/GenBank/DDBJ databases">
        <title>Marinobulbifer ophiurae gen. nov., sp. Nov., isolate from tissue of brittle star Ophioplocus japonicus.</title>
        <authorList>
            <person name="Kawano K."/>
            <person name="Sawayama S."/>
            <person name="Nakagawa S."/>
        </authorList>
    </citation>
    <scope>NUCLEOTIDE SEQUENCE [LARGE SCALE GENOMIC DNA]</scope>
    <source>
        <strain evidence="2 3">NKW57</strain>
    </source>
</reference>
<comment type="caution">
    <text evidence="2">The sequence shown here is derived from an EMBL/GenBank/DDBJ whole genome shotgun (WGS) entry which is preliminary data.</text>
</comment>
<protein>
    <submittedName>
        <fullName evidence="2">Uncharacterized protein</fullName>
    </submittedName>
</protein>
<dbReference type="Proteomes" id="UP001224392">
    <property type="component" value="Unassembled WGS sequence"/>
</dbReference>
<name>A0ABQ6LX17_9GAMM</name>
<gene>
    <name evidence="2" type="ORF">MNKW57_08930</name>
</gene>
<feature type="compositionally biased region" description="Polar residues" evidence="1">
    <location>
        <begin position="58"/>
        <end position="68"/>
    </location>
</feature>
<organism evidence="2 3">
    <name type="scientific">Biformimicrobium ophioploci</name>
    <dbReference type="NCBI Taxonomy" id="3036711"/>
    <lineage>
        <taxon>Bacteria</taxon>
        <taxon>Pseudomonadati</taxon>
        <taxon>Pseudomonadota</taxon>
        <taxon>Gammaproteobacteria</taxon>
        <taxon>Cellvibrionales</taxon>
        <taxon>Microbulbiferaceae</taxon>
        <taxon>Biformimicrobium</taxon>
    </lineage>
</organism>
<dbReference type="EMBL" id="BSYJ01000002">
    <property type="protein sequence ID" value="GMG86572.1"/>
    <property type="molecule type" value="Genomic_DNA"/>
</dbReference>
<evidence type="ECO:0000313" key="2">
    <source>
        <dbReference type="EMBL" id="GMG86572.1"/>
    </source>
</evidence>
<accession>A0ABQ6LX17</accession>
<dbReference type="RefSeq" id="WP_285763111.1">
    <property type="nucleotide sequence ID" value="NZ_BSYJ01000002.1"/>
</dbReference>
<keyword evidence="3" id="KW-1185">Reference proteome</keyword>
<dbReference type="InterPro" id="IPR028994">
    <property type="entry name" value="Integrin_alpha_N"/>
</dbReference>
<evidence type="ECO:0000313" key="3">
    <source>
        <dbReference type="Proteomes" id="UP001224392"/>
    </source>
</evidence>
<sequence>MHERSPAFVPYLSSTRNLNLPRFFILPLTLALAACGGGGGSGSSDKTANSNASSNSAPTVSGLSFSPATPKTTDQIAVTATVADSDGDSLDTRYSWSVNDIPVSGADTDSLGPEYFKKGDNVTVTVTASDGTDQTSASLSVTIANSAPTIAELIFSPSTPKTADQITVTATVADNDGDALDTRYSWSVNESPVPGADTDRLGPEHFEKDDNVTVTVIASDGTDDATASLSVTIADTPPEVTVSGAPDSLAFGTTASFSVDVNDPDNDPFEYRFLARPNGMTIDNSGVVTWHPRSPLFRRETGFSWALAVDQAGASEAVSGTIRVVDQQRRPPISRTGVVTPTQDHPDMMIAGDFNLDGENEILASDGKQRLYTLVYNGTDYEQSWLYPFGLTQNGDWILSLHTASNSDNTQVDFIIGTGRYRDTSKGELIVIDAETREISRRVVMDGKAVDAIGSGDFDGDGKIEFAALVYGHNAFDEKHLAILDATTLETEWRSPSLKLGNSLAIGQFDNDPSPEIALSGGYLYGYADGEYRNLWAYGAGFGELLEAGDLDADGVDELVAVNDYRLRVFSPTEKSLIVADDVLYIDDFTIEDLDTGAGKEILALSDWDMSLKSISLSTDLGSELIVNWSEFATGRERANPLFADIDNDGEVEIAWSAGWGEKFYVVSFADPAMQEWETPLAIKENATFSGGEQVITGDGTKRLLFFTEATDQLSPLGPYRGVQLDPNTGAISWNGTLDEGRGIQIGTRVADIDQDGFSEFFYFLGETIGSYSLVTDSIIWPAPALPSNGAAMAHGFINDDTYLDFAVISESGQLYAFDAFNQTILGGFDTEVFPMGFSIQDVEDNEGLEYIVASRLDIRTLSQGDTGAEVLRSVVIADLADSPDVGDEAQYFPGMLILDMVVDDVDGDGSLEIAVATEAAIGYWILVFNEDLEMISHYEAPGEVSALAVEGYGSHNKNLVVATRSEDLRYHTHSTLYTLDPITGKEISRSPEVLGIIAKGGLSFIDVEDDGYTELSYSTSQGMHSTR</sequence>
<feature type="compositionally biased region" description="Low complexity" evidence="1">
    <location>
        <begin position="48"/>
        <end position="57"/>
    </location>
</feature>
<evidence type="ECO:0000256" key="1">
    <source>
        <dbReference type="SAM" id="MobiDB-lite"/>
    </source>
</evidence>
<feature type="region of interest" description="Disordered" evidence="1">
    <location>
        <begin position="39"/>
        <end position="68"/>
    </location>
</feature>